<keyword evidence="1" id="KW-0175">Coiled coil</keyword>
<sequence>MGDRHSTGRTPQELLLLETFPSFQPRVQDIDLQSPRDRIRSPGSPTSSESSQLSELISNTEQDLSDYEKDIRSLENVLLDLSKKKQALERYVDHCKAYLSPIRRLPTEIMGEIFLIYQDLHRSNRKDRQFREPLNDSLYSSEDMTALVLSSVCKLWHSICLSTPSLWSRFSLNISEECGSLFHLLEIYLSRSKQHPLTFDIFVEERVTSNNTIIPLLLTQSHRWFCTSCCCGPDFDAGLDMQMDLPLLQNLEVTYGMLAEDPLGIFASARTPRTVSLLGISEFLHSSLRWDQIHFLRAHELCTGDVGLPRYVWELAQKCCALRSLELDFDEYALHEPAGLTSSIHLSKLESLCLHCVTWYDVFELFSVSAFPNLRKLSLCAFLDEFDDEDPSPNTAAFPAFISRSQCSISILRLESLQKSTVQLVCGLLHHIPTLTELIVEEEILLHTKSHDPYTMATLMETLHVPKNPAEAERRSGEHEPVLPLLHRLVMEVNADRFEASRFVDMLESRGLAGGSLGALKSVRLFLQWSCGADDCTLLGLQSLRGPGIEIITSTALVDVNAGGTKVPAAVPSSGRQEDATIGNIIGFGYPPFLILLYNNLAGTVQIIGPVPNLLLPLTHQNYRLRKWATRTGRTPLELLLLQTFPSFQPRVQDIDLQSPRDRIRSPGSPTSSESTQLSELISNAEQDLFDYEKDIHILENVLLDLSKKKEELERYVDHCKAYLSPIRRLPTEIMGEIFLYYQDLHRSNREDGQYREPLTGTPYRNQAMTALVLSSVCKLWHTITLATPRLWSRFSLQISEKCAPLSHLLEIYLSRSKQHPLTFDIAVYGEGPTSKNIIRLLSAHSHRWSFVSCYGRCTGLNMQTDLALLQSLEMKYGGANSLDAFAGARTLRTVTLFYISRLHSNLPWDQVHFLRAHRLEIDTGLPKYVWELAQKCRALRSLELNFDHFPPHEQAGFTSSLHLSKLESLSLQHVMSYNVCELFSVSTLPSLRKLSLGLYHEGPTPNTAAFSDFISRSQCSLSVLRFTKLRKSMVQLVCGMLHHIPTLTELIVGEGITHLDKRYHDPITMTTLMETLHVPPNSVEAERRPGENEPVLPLLHRLVMEVNADVFEASRFVDMLESRGMLAGGSLGALKSVQLFLQWNDGAKDSHLQSLETWPGMEIIASTSASRQYLHNEDSQRWV</sequence>
<gene>
    <name evidence="3" type="ORF">D9758_008115</name>
</gene>
<dbReference type="Proteomes" id="UP000559256">
    <property type="component" value="Unassembled WGS sequence"/>
</dbReference>
<comment type="caution">
    <text evidence="3">The sequence shown here is derived from an EMBL/GenBank/DDBJ whole genome shotgun (WGS) entry which is preliminary data.</text>
</comment>
<accession>A0A8H5GH79</accession>
<keyword evidence="4" id="KW-1185">Reference proteome</keyword>
<feature type="compositionally biased region" description="Low complexity" evidence="2">
    <location>
        <begin position="41"/>
        <end position="58"/>
    </location>
</feature>
<dbReference type="AlphaFoldDB" id="A0A8H5GH79"/>
<evidence type="ECO:0008006" key="5">
    <source>
        <dbReference type="Google" id="ProtNLM"/>
    </source>
</evidence>
<dbReference type="OrthoDB" id="3221235at2759"/>
<evidence type="ECO:0000313" key="4">
    <source>
        <dbReference type="Proteomes" id="UP000559256"/>
    </source>
</evidence>
<dbReference type="InterPro" id="IPR032675">
    <property type="entry name" value="LRR_dom_sf"/>
</dbReference>
<feature type="coiled-coil region" evidence="1">
    <location>
        <begin position="682"/>
        <end position="716"/>
    </location>
</feature>
<reference evidence="3 4" key="1">
    <citation type="journal article" date="2020" name="ISME J.">
        <title>Uncovering the hidden diversity of litter-decomposition mechanisms in mushroom-forming fungi.</title>
        <authorList>
            <person name="Floudas D."/>
            <person name="Bentzer J."/>
            <person name="Ahren D."/>
            <person name="Johansson T."/>
            <person name="Persson P."/>
            <person name="Tunlid A."/>
        </authorList>
    </citation>
    <scope>NUCLEOTIDE SEQUENCE [LARGE SCALE GENOMIC DNA]</scope>
    <source>
        <strain evidence="3 4">CBS 291.85</strain>
    </source>
</reference>
<organism evidence="3 4">
    <name type="scientific">Tetrapyrgos nigripes</name>
    <dbReference type="NCBI Taxonomy" id="182062"/>
    <lineage>
        <taxon>Eukaryota</taxon>
        <taxon>Fungi</taxon>
        <taxon>Dikarya</taxon>
        <taxon>Basidiomycota</taxon>
        <taxon>Agaricomycotina</taxon>
        <taxon>Agaricomycetes</taxon>
        <taxon>Agaricomycetidae</taxon>
        <taxon>Agaricales</taxon>
        <taxon>Marasmiineae</taxon>
        <taxon>Marasmiaceae</taxon>
        <taxon>Tetrapyrgos</taxon>
    </lineage>
</organism>
<feature type="region of interest" description="Disordered" evidence="2">
    <location>
        <begin position="27"/>
        <end position="61"/>
    </location>
</feature>
<feature type="compositionally biased region" description="Polar residues" evidence="2">
    <location>
        <begin position="668"/>
        <end position="678"/>
    </location>
</feature>
<protein>
    <recommendedName>
        <fullName evidence="5">F-box domain-containing protein</fullName>
    </recommendedName>
</protein>
<dbReference type="Gene3D" id="3.80.10.10">
    <property type="entry name" value="Ribonuclease Inhibitor"/>
    <property type="match status" value="1"/>
</dbReference>
<evidence type="ECO:0000256" key="1">
    <source>
        <dbReference type="SAM" id="Coils"/>
    </source>
</evidence>
<dbReference type="EMBL" id="JAACJM010000030">
    <property type="protein sequence ID" value="KAF5364951.1"/>
    <property type="molecule type" value="Genomic_DNA"/>
</dbReference>
<feature type="region of interest" description="Disordered" evidence="2">
    <location>
        <begin position="656"/>
        <end position="678"/>
    </location>
</feature>
<name>A0A8H5GH79_9AGAR</name>
<evidence type="ECO:0000256" key="2">
    <source>
        <dbReference type="SAM" id="MobiDB-lite"/>
    </source>
</evidence>
<proteinExistence type="predicted"/>
<evidence type="ECO:0000313" key="3">
    <source>
        <dbReference type="EMBL" id="KAF5364951.1"/>
    </source>
</evidence>